<evidence type="ECO:0000313" key="1">
    <source>
        <dbReference type="EMBL" id="KAG0442099.1"/>
    </source>
</evidence>
<proteinExistence type="predicted"/>
<keyword evidence="2" id="KW-1185">Reference proteome</keyword>
<feature type="non-terminal residue" evidence="1">
    <location>
        <position position="1"/>
    </location>
</feature>
<name>A0AC60QSI5_IXOPE</name>
<comment type="caution">
    <text evidence="1">The sequence shown here is derived from an EMBL/GenBank/DDBJ whole genome shotgun (WGS) entry which is preliminary data.</text>
</comment>
<evidence type="ECO:0000313" key="2">
    <source>
        <dbReference type="Proteomes" id="UP000805193"/>
    </source>
</evidence>
<reference evidence="1 2" key="1">
    <citation type="journal article" date="2020" name="Cell">
        <title>Large-Scale Comparative Analyses of Tick Genomes Elucidate Their Genetic Diversity and Vector Capacities.</title>
        <authorList>
            <consortium name="Tick Genome and Microbiome Consortium (TIGMIC)"/>
            <person name="Jia N."/>
            <person name="Wang J."/>
            <person name="Shi W."/>
            <person name="Du L."/>
            <person name="Sun Y."/>
            <person name="Zhan W."/>
            <person name="Jiang J.F."/>
            <person name="Wang Q."/>
            <person name="Zhang B."/>
            <person name="Ji P."/>
            <person name="Bell-Sakyi L."/>
            <person name="Cui X.M."/>
            <person name="Yuan T.T."/>
            <person name="Jiang B.G."/>
            <person name="Yang W.F."/>
            <person name="Lam T.T."/>
            <person name="Chang Q.C."/>
            <person name="Ding S.J."/>
            <person name="Wang X.J."/>
            <person name="Zhu J.G."/>
            <person name="Ruan X.D."/>
            <person name="Zhao L."/>
            <person name="Wei J.T."/>
            <person name="Ye R.Z."/>
            <person name="Que T.C."/>
            <person name="Du C.H."/>
            <person name="Zhou Y.H."/>
            <person name="Cheng J.X."/>
            <person name="Dai P.F."/>
            <person name="Guo W.B."/>
            <person name="Han X.H."/>
            <person name="Huang E.J."/>
            <person name="Li L.F."/>
            <person name="Wei W."/>
            <person name="Gao Y.C."/>
            <person name="Liu J.Z."/>
            <person name="Shao H.Z."/>
            <person name="Wang X."/>
            <person name="Wang C.C."/>
            <person name="Yang T.C."/>
            <person name="Huo Q.B."/>
            <person name="Li W."/>
            <person name="Chen H.Y."/>
            <person name="Chen S.E."/>
            <person name="Zhou L.G."/>
            <person name="Ni X.B."/>
            <person name="Tian J.H."/>
            <person name="Sheng Y."/>
            <person name="Liu T."/>
            <person name="Pan Y.S."/>
            <person name="Xia L.Y."/>
            <person name="Li J."/>
            <person name="Zhao F."/>
            <person name="Cao W.C."/>
        </authorList>
    </citation>
    <scope>NUCLEOTIDE SEQUENCE [LARGE SCALE GENOMIC DNA]</scope>
    <source>
        <strain evidence="1">Iper-2018</strain>
    </source>
</reference>
<dbReference type="Proteomes" id="UP000805193">
    <property type="component" value="Unassembled WGS sequence"/>
</dbReference>
<protein>
    <submittedName>
        <fullName evidence="1">Uncharacterized protein</fullName>
    </submittedName>
</protein>
<organism evidence="1 2">
    <name type="scientific">Ixodes persulcatus</name>
    <name type="common">Taiga tick</name>
    <dbReference type="NCBI Taxonomy" id="34615"/>
    <lineage>
        <taxon>Eukaryota</taxon>
        <taxon>Metazoa</taxon>
        <taxon>Ecdysozoa</taxon>
        <taxon>Arthropoda</taxon>
        <taxon>Chelicerata</taxon>
        <taxon>Arachnida</taxon>
        <taxon>Acari</taxon>
        <taxon>Parasitiformes</taxon>
        <taxon>Ixodida</taxon>
        <taxon>Ixodoidea</taxon>
        <taxon>Ixodidae</taxon>
        <taxon>Ixodinae</taxon>
        <taxon>Ixodes</taxon>
    </lineage>
</organism>
<gene>
    <name evidence="1" type="ORF">HPB47_015783</name>
</gene>
<accession>A0AC60QSI5</accession>
<sequence>PAIWHRDQGATLHKAERCLSIHDSSVMEFETFLKVVTVLFGTLHIQPAYAADEKCDLVATMTCLKRYMVDINSHMHDLGNMQTSKMDAYIENMEKSTAYPEKPKCFRWSHHCAEDATKEFLDRAASTYEIFQKVIIDKHALKSLAEAYKCYDATKFTHCVTRIIDDFLRIPLNASKTGVDELRRRVTEATNTCLVPKGQCPTEAKPGKDIGQNLLKGFSDIWSQWSGNAASTVSFTLGSLTLVLAPLVAQKLL</sequence>
<dbReference type="EMBL" id="JABSTQ010004462">
    <property type="protein sequence ID" value="KAG0442099.1"/>
    <property type="molecule type" value="Genomic_DNA"/>
</dbReference>